<feature type="compositionally biased region" description="Polar residues" evidence="1">
    <location>
        <begin position="321"/>
        <end position="336"/>
    </location>
</feature>
<dbReference type="PANTHER" id="PTHR47657">
    <property type="entry name" value="STEROL REGULATORY ELEMENT-BINDING PROTEIN ECM22"/>
    <property type="match status" value="1"/>
</dbReference>
<gene>
    <name evidence="3" type="ORF">SPAPADRAFT_62816</name>
</gene>
<proteinExistence type="predicted"/>
<feature type="region of interest" description="Disordered" evidence="1">
    <location>
        <begin position="319"/>
        <end position="348"/>
    </location>
</feature>
<dbReference type="InterPro" id="IPR052400">
    <property type="entry name" value="Zn2-C6_fungal_TF"/>
</dbReference>
<evidence type="ECO:0000313" key="4">
    <source>
        <dbReference type="Proteomes" id="UP000000709"/>
    </source>
</evidence>
<dbReference type="Proteomes" id="UP000000709">
    <property type="component" value="Unassembled WGS sequence"/>
</dbReference>
<feature type="region of interest" description="Disordered" evidence="1">
    <location>
        <begin position="1"/>
        <end position="54"/>
    </location>
</feature>
<evidence type="ECO:0000256" key="1">
    <source>
        <dbReference type="SAM" id="MobiDB-lite"/>
    </source>
</evidence>
<dbReference type="AlphaFoldDB" id="G3ATE0"/>
<dbReference type="eggNOG" id="ENOG502QRM1">
    <property type="taxonomic scope" value="Eukaryota"/>
</dbReference>
<dbReference type="OrthoDB" id="4096729at2759"/>
<feature type="compositionally biased region" description="Polar residues" evidence="1">
    <location>
        <begin position="115"/>
        <end position="132"/>
    </location>
</feature>
<feature type="domain" description="Zn(2)-C6 fungal-type" evidence="2">
    <location>
        <begin position="49"/>
        <end position="79"/>
    </location>
</feature>
<dbReference type="GeneID" id="18874478"/>
<dbReference type="PANTHER" id="PTHR47657:SF7">
    <property type="entry name" value="STEROL REGULATORY ELEMENT-BINDING PROTEIN ECM22"/>
    <property type="match status" value="1"/>
</dbReference>
<sequence length="393" mass="42060">MTENSTSRKSSIDHQEHHDEDHSQSPDAHRGKNRTSTGKRKYHSKSRNGCSTCKRRRVKCDEVRPICTKCKNLKLDCGYLHDDSNQNSDSHHQQQQQQQQQQPSPPTKKRKFSKSGETIKTQQATPSLTPSPSVIHDKVKTESVTAAVPEPSLAQSMQQTQQPQPQQAPPNNTLNALASGLLSAGNLNNINVARLVNDLSSMSDLSALSNLGSMGNLANLSSLATLAQFPIDLSNLGSLLDSGGLAAGMAAAATAAAAARIVPPTSSSSATSTAMPSASSSTHGNNNTVTPLTPNTSSSLLSEIEAEQQQMGYANLAMPKNNITDLPDSNQANGEENGSVPPSIPQSNLNMQDLRLMFHYTSQVASTITGAGISDTNIWNFDIPMLAFNYPFL</sequence>
<feature type="region of interest" description="Disordered" evidence="1">
    <location>
        <begin position="84"/>
        <end position="134"/>
    </location>
</feature>
<feature type="compositionally biased region" description="Basic and acidic residues" evidence="1">
    <location>
        <begin position="10"/>
        <end position="30"/>
    </location>
</feature>
<organism evidence="4">
    <name type="scientific">Spathaspora passalidarum (strain NRRL Y-27907 / 11-Y1)</name>
    <dbReference type="NCBI Taxonomy" id="619300"/>
    <lineage>
        <taxon>Eukaryota</taxon>
        <taxon>Fungi</taxon>
        <taxon>Dikarya</taxon>
        <taxon>Ascomycota</taxon>
        <taxon>Saccharomycotina</taxon>
        <taxon>Pichiomycetes</taxon>
        <taxon>Debaryomycetaceae</taxon>
        <taxon>Spathaspora</taxon>
    </lineage>
</organism>
<keyword evidence="4" id="KW-1185">Reference proteome</keyword>
<dbReference type="CDD" id="cd00067">
    <property type="entry name" value="GAL4"/>
    <property type="match status" value="1"/>
</dbReference>
<dbReference type="GO" id="GO:0008270">
    <property type="term" value="F:zinc ion binding"/>
    <property type="evidence" value="ECO:0007669"/>
    <property type="project" value="InterPro"/>
</dbReference>
<dbReference type="InParanoid" id="G3ATE0"/>
<dbReference type="Gene3D" id="4.10.240.10">
    <property type="entry name" value="Zn(2)-C6 fungal-type DNA-binding domain"/>
    <property type="match status" value="1"/>
</dbReference>
<dbReference type="GO" id="GO:0000981">
    <property type="term" value="F:DNA-binding transcription factor activity, RNA polymerase II-specific"/>
    <property type="evidence" value="ECO:0007669"/>
    <property type="project" value="InterPro"/>
</dbReference>
<dbReference type="SUPFAM" id="SSF57701">
    <property type="entry name" value="Zn2/Cys6 DNA-binding domain"/>
    <property type="match status" value="1"/>
</dbReference>
<dbReference type="STRING" id="619300.G3ATE0"/>
<feature type="compositionally biased region" description="Low complexity" evidence="1">
    <location>
        <begin position="93"/>
        <end position="102"/>
    </location>
</feature>
<feature type="compositionally biased region" description="Basic residues" evidence="1">
    <location>
        <begin position="31"/>
        <end position="46"/>
    </location>
</feature>
<dbReference type="HOGENOM" id="CLU_703149_0_0_1"/>
<evidence type="ECO:0000313" key="3">
    <source>
        <dbReference type="EMBL" id="EGW30903.1"/>
    </source>
</evidence>
<protein>
    <recommendedName>
        <fullName evidence="2">Zn(2)-C6 fungal-type domain-containing protein</fullName>
    </recommendedName>
</protein>
<dbReference type="PROSITE" id="PS00463">
    <property type="entry name" value="ZN2_CY6_FUNGAL_1"/>
    <property type="match status" value="1"/>
</dbReference>
<dbReference type="PROSITE" id="PS50048">
    <property type="entry name" value="ZN2_CY6_FUNGAL_2"/>
    <property type="match status" value="1"/>
</dbReference>
<dbReference type="RefSeq" id="XP_007376936.1">
    <property type="nucleotide sequence ID" value="XM_007376874.1"/>
</dbReference>
<dbReference type="SMART" id="SM00066">
    <property type="entry name" value="GAL4"/>
    <property type="match status" value="1"/>
</dbReference>
<dbReference type="KEGG" id="spaa:SPAPADRAFT_62816"/>
<feature type="non-terminal residue" evidence="3">
    <location>
        <position position="393"/>
    </location>
</feature>
<dbReference type="InterPro" id="IPR001138">
    <property type="entry name" value="Zn2Cys6_DnaBD"/>
</dbReference>
<accession>G3ATE0</accession>
<evidence type="ECO:0000259" key="2">
    <source>
        <dbReference type="PROSITE" id="PS50048"/>
    </source>
</evidence>
<feature type="region of interest" description="Disordered" evidence="1">
    <location>
        <begin position="265"/>
        <end position="296"/>
    </location>
</feature>
<name>G3ATE0_SPAPN</name>
<dbReference type="Pfam" id="PF00172">
    <property type="entry name" value="Zn_clus"/>
    <property type="match status" value="1"/>
</dbReference>
<reference evidence="3 4" key="1">
    <citation type="journal article" date="2011" name="Proc. Natl. Acad. Sci. U.S.A.">
        <title>Comparative genomics of xylose-fermenting fungi for enhanced biofuel production.</title>
        <authorList>
            <person name="Wohlbach D.J."/>
            <person name="Kuo A."/>
            <person name="Sato T.K."/>
            <person name="Potts K.M."/>
            <person name="Salamov A.A."/>
            <person name="LaButti K.M."/>
            <person name="Sun H."/>
            <person name="Clum A."/>
            <person name="Pangilinan J.L."/>
            <person name="Lindquist E.A."/>
            <person name="Lucas S."/>
            <person name="Lapidus A."/>
            <person name="Jin M."/>
            <person name="Gunawan C."/>
            <person name="Balan V."/>
            <person name="Dale B.E."/>
            <person name="Jeffries T.W."/>
            <person name="Zinkel R."/>
            <person name="Barry K.W."/>
            <person name="Grigoriev I.V."/>
            <person name="Gasch A.P."/>
        </authorList>
    </citation>
    <scope>NUCLEOTIDE SEQUENCE [LARGE SCALE GENOMIC DNA]</scope>
    <source>
        <strain evidence="4">NRRL Y-27907 / 11-Y1</strain>
    </source>
</reference>
<dbReference type="InterPro" id="IPR036864">
    <property type="entry name" value="Zn2-C6_fun-type_DNA-bd_sf"/>
</dbReference>
<dbReference type="EMBL" id="GL996504">
    <property type="protein sequence ID" value="EGW30903.1"/>
    <property type="molecule type" value="Genomic_DNA"/>
</dbReference>